<evidence type="ECO:0000313" key="4">
    <source>
        <dbReference type="Proteomes" id="UP000094020"/>
    </source>
</evidence>
<proteinExistence type="predicted"/>
<dbReference type="RefSeq" id="XP_019007401.1">
    <property type="nucleotide sequence ID" value="XM_019159537.1"/>
</dbReference>
<accession>A0A1B9HSC8</accession>
<reference evidence="2" key="3">
    <citation type="submission" date="2016-07" db="EMBL/GenBank/DDBJ databases">
        <title>Evolution of pathogenesis and genome organization in the Tremellales.</title>
        <authorList>
            <person name="Cuomo C."/>
            <person name="Litvintseva A."/>
            <person name="Heitman J."/>
            <person name="Chen Y."/>
            <person name="Sun S."/>
            <person name="Springer D."/>
            <person name="Dromer F."/>
            <person name="Young S."/>
            <person name="Zeng Q."/>
            <person name="Chapman S."/>
            <person name="Gujja S."/>
            <person name="Saif S."/>
            <person name="Birren B."/>
        </authorList>
    </citation>
    <scope>NUCLEOTIDE SEQUENCE</scope>
    <source>
        <strain evidence="2">CBS 10737</strain>
    </source>
</reference>
<protein>
    <submittedName>
        <fullName evidence="2">Uncharacterized protein</fullName>
    </submittedName>
</protein>
<dbReference type="KEGG" id="kpin:30176221"/>
<name>A0A1B9HSC8_9TREE</name>
<sequence>MSNTSQHHSTPGDPTTASSINSIATPCDMFSSPDADDDSKYGLNTVEEVRQKLKSLFDEISTVLDDISPSFSQSALDKIQGYVRGHMVAGLEEASSQIARVAAVGSLTKDVLDGVYKGTKDDNVLTRPEIRSKVSAALSDGLKTMSDNDLRKFYYDGLTQDQRDRWLAPNYWSKLKHSDVSIHLHRTPRQPNGSLKISFGPFSDIGSKEPIIIRGVNFTIDSESGNTTVHATEDSSVPSTSTEVDDV</sequence>
<reference evidence="3" key="2">
    <citation type="submission" date="2013-07" db="EMBL/GenBank/DDBJ databases">
        <authorList>
            <consortium name="The Broad Institute Genome Sequencing Platform"/>
            <person name="Cuomo C."/>
            <person name="Litvintseva A."/>
            <person name="Chen Y."/>
            <person name="Heitman J."/>
            <person name="Sun S."/>
            <person name="Springer D."/>
            <person name="Dromer F."/>
            <person name="Young S.K."/>
            <person name="Zeng Q."/>
            <person name="Gargeya S."/>
            <person name="Fitzgerald M."/>
            <person name="Abouelleil A."/>
            <person name="Alvarado L."/>
            <person name="Berlin A.M."/>
            <person name="Chapman S.B."/>
            <person name="Dewar J."/>
            <person name="Goldberg J."/>
            <person name="Griggs A."/>
            <person name="Gujja S."/>
            <person name="Hansen M."/>
            <person name="Howarth C."/>
            <person name="Imamovic A."/>
            <person name="Larimer J."/>
            <person name="McCowan C."/>
            <person name="Murphy C."/>
            <person name="Pearson M."/>
            <person name="Priest M."/>
            <person name="Roberts A."/>
            <person name="Saif S."/>
            <person name="Shea T."/>
            <person name="Sykes S."/>
            <person name="Wortman J."/>
            <person name="Nusbaum C."/>
            <person name="Birren B."/>
        </authorList>
    </citation>
    <scope>NUCLEOTIDE SEQUENCE</scope>
    <source>
        <strain evidence="3">CBS 10737</strain>
    </source>
</reference>
<dbReference type="EMBL" id="KV700119">
    <property type="protein sequence ID" value="OCF46182.1"/>
    <property type="molecule type" value="Genomic_DNA"/>
</dbReference>
<feature type="compositionally biased region" description="Polar residues" evidence="1">
    <location>
        <begin position="1"/>
        <end position="24"/>
    </location>
</feature>
<evidence type="ECO:0000256" key="1">
    <source>
        <dbReference type="SAM" id="MobiDB-lite"/>
    </source>
</evidence>
<dbReference type="EMBL" id="CP144519">
    <property type="protein sequence ID" value="WWC66137.1"/>
    <property type="molecule type" value="Genomic_DNA"/>
</dbReference>
<gene>
    <name evidence="2" type="ORF">I206_07852</name>
    <name evidence="3" type="ORF">I206_100037</name>
</gene>
<feature type="region of interest" description="Disordered" evidence="1">
    <location>
        <begin position="1"/>
        <end position="41"/>
    </location>
</feature>
<reference evidence="3" key="4">
    <citation type="submission" date="2024-02" db="EMBL/GenBank/DDBJ databases">
        <title>Comparative genomics of Cryptococcus and Kwoniella reveals pathogenesis evolution and contrasting modes of karyotype evolution via chromosome fusion or intercentromeric recombination.</title>
        <authorList>
            <person name="Coelho M.A."/>
            <person name="David-Palma M."/>
            <person name="Shea T."/>
            <person name="Bowers K."/>
            <person name="McGinley-Smith S."/>
            <person name="Mohammad A.W."/>
            <person name="Gnirke A."/>
            <person name="Yurkov A.M."/>
            <person name="Nowrousian M."/>
            <person name="Sun S."/>
            <person name="Cuomo C.A."/>
            <person name="Heitman J."/>
        </authorList>
    </citation>
    <scope>NUCLEOTIDE SEQUENCE</scope>
    <source>
        <strain evidence="3">CBS 10737</strain>
    </source>
</reference>
<feature type="region of interest" description="Disordered" evidence="1">
    <location>
        <begin position="223"/>
        <end position="247"/>
    </location>
</feature>
<evidence type="ECO:0000313" key="2">
    <source>
        <dbReference type="EMBL" id="OCF46182.1"/>
    </source>
</evidence>
<evidence type="ECO:0000313" key="3">
    <source>
        <dbReference type="EMBL" id="WWC66137.1"/>
    </source>
</evidence>
<dbReference type="GeneID" id="30176221"/>
<keyword evidence="4" id="KW-1185">Reference proteome</keyword>
<organism evidence="2">
    <name type="scientific">Kwoniella pini CBS 10737</name>
    <dbReference type="NCBI Taxonomy" id="1296096"/>
    <lineage>
        <taxon>Eukaryota</taxon>
        <taxon>Fungi</taxon>
        <taxon>Dikarya</taxon>
        <taxon>Basidiomycota</taxon>
        <taxon>Agaricomycotina</taxon>
        <taxon>Tremellomycetes</taxon>
        <taxon>Tremellales</taxon>
        <taxon>Cryptococcaceae</taxon>
        <taxon>Kwoniella</taxon>
    </lineage>
</organism>
<dbReference type="Proteomes" id="UP000094020">
    <property type="component" value="Chromosome 1"/>
</dbReference>
<dbReference type="AlphaFoldDB" id="A0A1B9HSC8"/>
<reference evidence="2" key="1">
    <citation type="submission" date="2013-07" db="EMBL/GenBank/DDBJ databases">
        <title>The Genome Sequence of Cryptococcus pinus CBS10737.</title>
        <authorList>
            <consortium name="The Broad Institute Genome Sequencing Platform"/>
            <person name="Cuomo C."/>
            <person name="Litvintseva A."/>
            <person name="Chen Y."/>
            <person name="Heitman J."/>
            <person name="Sun S."/>
            <person name="Springer D."/>
            <person name="Dromer F."/>
            <person name="Young S.K."/>
            <person name="Zeng Q."/>
            <person name="Gargeya S."/>
            <person name="Fitzgerald M."/>
            <person name="Abouelleil A."/>
            <person name="Alvarado L."/>
            <person name="Berlin A.M."/>
            <person name="Chapman S.B."/>
            <person name="Dewar J."/>
            <person name="Goldberg J."/>
            <person name="Griggs A."/>
            <person name="Gujja S."/>
            <person name="Hansen M."/>
            <person name="Howarth C."/>
            <person name="Imamovic A."/>
            <person name="Larimer J."/>
            <person name="McCowan C."/>
            <person name="Murphy C."/>
            <person name="Pearson M."/>
            <person name="Priest M."/>
            <person name="Roberts A."/>
            <person name="Saif S."/>
            <person name="Shea T."/>
            <person name="Sykes S."/>
            <person name="Wortman J."/>
            <person name="Nusbaum C."/>
            <person name="Birren B."/>
        </authorList>
    </citation>
    <scope>NUCLEOTIDE SEQUENCE [LARGE SCALE GENOMIC DNA]</scope>
    <source>
        <strain evidence="2">CBS 10737</strain>
    </source>
</reference>